<dbReference type="CDD" id="cd03426">
    <property type="entry name" value="NUDIX_CoAse_Nudt7"/>
    <property type="match status" value="1"/>
</dbReference>
<sequence length="225" mass="25164">MGIHLQSGWSVSSQGGADLQRYTVSIEFTRQAAQVLQPWDAGYHPTGGDDVQAAVLVPLFFKQGIPHLLLTKRASHLRRHRGEVAFPGGRRDPQDTSPVMTALREAQEEIGLPAEQVLVIGLLETFATHTGFRITPVVGVIPYPIEFHLDDRETESLIEVPLPVIARTEAREVRQFIVNHRLRNVYFFHHADRDPIWGASGYIVQQFLEVVYPLVIADLAGEAVF</sequence>
<feature type="domain" description="Nudix hydrolase" evidence="8">
    <location>
        <begin position="50"/>
        <end position="186"/>
    </location>
</feature>
<dbReference type="PROSITE" id="PS01293">
    <property type="entry name" value="NUDIX_COA"/>
    <property type="match status" value="1"/>
</dbReference>
<evidence type="ECO:0000256" key="1">
    <source>
        <dbReference type="ARBA" id="ARBA00001936"/>
    </source>
</evidence>
<comment type="cofactor">
    <cofactor evidence="1">
        <name>Mn(2+)</name>
        <dbReference type="ChEBI" id="CHEBI:29035"/>
    </cofactor>
</comment>
<evidence type="ECO:0000313" key="10">
    <source>
        <dbReference type="Proteomes" id="UP000677668"/>
    </source>
</evidence>
<evidence type="ECO:0000313" key="9">
    <source>
        <dbReference type="EMBL" id="QUV94306.1"/>
    </source>
</evidence>
<evidence type="ECO:0000256" key="2">
    <source>
        <dbReference type="ARBA" id="ARBA00001946"/>
    </source>
</evidence>
<evidence type="ECO:0000256" key="5">
    <source>
        <dbReference type="ARBA" id="ARBA00022801"/>
    </source>
</evidence>
<dbReference type="PANTHER" id="PTHR12992">
    <property type="entry name" value="NUDIX HYDROLASE"/>
    <property type="match status" value="1"/>
</dbReference>
<organism evidence="9 10">
    <name type="scientific">Chloracidobacterium sp. N</name>
    <dbReference type="NCBI Taxonomy" id="2821540"/>
    <lineage>
        <taxon>Bacteria</taxon>
        <taxon>Pseudomonadati</taxon>
        <taxon>Acidobacteriota</taxon>
        <taxon>Terriglobia</taxon>
        <taxon>Terriglobales</taxon>
        <taxon>Acidobacteriaceae</taxon>
        <taxon>Chloracidobacterium</taxon>
        <taxon>Chloracidobacterium aggregatum</taxon>
    </lineage>
</organism>
<keyword evidence="5" id="KW-0378">Hydrolase</keyword>
<dbReference type="PANTHER" id="PTHR12992:SF11">
    <property type="entry name" value="MITOCHONDRIAL COENZYME A DIPHOSPHATASE NUDT8"/>
    <property type="match status" value="1"/>
</dbReference>
<evidence type="ECO:0000256" key="7">
    <source>
        <dbReference type="ARBA" id="ARBA00023211"/>
    </source>
</evidence>
<dbReference type="InterPro" id="IPR000059">
    <property type="entry name" value="NUDIX_hydrolase_NudL_CS"/>
</dbReference>
<evidence type="ECO:0000259" key="8">
    <source>
        <dbReference type="PROSITE" id="PS51462"/>
    </source>
</evidence>
<dbReference type="InterPro" id="IPR045121">
    <property type="entry name" value="CoAse"/>
</dbReference>
<keyword evidence="4" id="KW-0479">Metal-binding</keyword>
<keyword evidence="10" id="KW-1185">Reference proteome</keyword>
<reference evidence="9 10" key="1">
    <citation type="submission" date="2021-03" db="EMBL/GenBank/DDBJ databases">
        <title>Genomic and phenotypic characterization of Chloracidobacterium isolates provides evidence for multiple species.</title>
        <authorList>
            <person name="Saini M.K."/>
            <person name="Costas A.M.G."/>
            <person name="Tank M."/>
            <person name="Bryant D.A."/>
        </authorList>
    </citation>
    <scope>NUCLEOTIDE SEQUENCE [LARGE SCALE GENOMIC DNA]</scope>
    <source>
        <strain evidence="9 10">N</strain>
    </source>
</reference>
<dbReference type="SUPFAM" id="SSF55811">
    <property type="entry name" value="Nudix"/>
    <property type="match status" value="1"/>
</dbReference>
<dbReference type="Gene3D" id="3.90.79.10">
    <property type="entry name" value="Nucleoside Triphosphate Pyrophosphohydrolase"/>
    <property type="match status" value="1"/>
</dbReference>
<dbReference type="EMBL" id="CP072642">
    <property type="protein sequence ID" value="QUV94306.1"/>
    <property type="molecule type" value="Genomic_DNA"/>
</dbReference>
<evidence type="ECO:0000256" key="4">
    <source>
        <dbReference type="ARBA" id="ARBA00022723"/>
    </source>
</evidence>
<protein>
    <submittedName>
        <fullName evidence="9">CoA pyrophosphatase</fullName>
    </submittedName>
</protein>
<proteinExistence type="inferred from homology"/>
<dbReference type="NCBIfam" id="NF007980">
    <property type="entry name" value="PRK10707.1"/>
    <property type="match status" value="1"/>
</dbReference>
<evidence type="ECO:0000256" key="6">
    <source>
        <dbReference type="ARBA" id="ARBA00022842"/>
    </source>
</evidence>
<keyword evidence="6" id="KW-0460">Magnesium</keyword>
<comment type="similarity">
    <text evidence="3">Belongs to the Nudix hydrolase family. PCD1 subfamily.</text>
</comment>
<name>A0ABX8B5E4_9BACT</name>
<accession>A0ABX8B5E4</accession>
<dbReference type="RefSeq" id="WP_211422607.1">
    <property type="nucleotide sequence ID" value="NZ_CP072642.1"/>
</dbReference>
<keyword evidence="7" id="KW-0464">Manganese</keyword>
<dbReference type="Pfam" id="PF00293">
    <property type="entry name" value="NUDIX"/>
    <property type="match status" value="1"/>
</dbReference>
<dbReference type="InterPro" id="IPR015797">
    <property type="entry name" value="NUDIX_hydrolase-like_dom_sf"/>
</dbReference>
<gene>
    <name evidence="9" type="ORF">J8C05_02325</name>
</gene>
<comment type="cofactor">
    <cofactor evidence="2">
        <name>Mg(2+)</name>
        <dbReference type="ChEBI" id="CHEBI:18420"/>
    </cofactor>
</comment>
<dbReference type="Proteomes" id="UP000677668">
    <property type="component" value="Chromosome 1"/>
</dbReference>
<dbReference type="InterPro" id="IPR000086">
    <property type="entry name" value="NUDIX_hydrolase_dom"/>
</dbReference>
<evidence type="ECO:0000256" key="3">
    <source>
        <dbReference type="ARBA" id="ARBA00006506"/>
    </source>
</evidence>
<dbReference type="PROSITE" id="PS51462">
    <property type="entry name" value="NUDIX"/>
    <property type="match status" value="1"/>
</dbReference>